<dbReference type="EMBL" id="CAKXAJ010025706">
    <property type="protein sequence ID" value="CAH2242881.1"/>
    <property type="molecule type" value="Genomic_DNA"/>
</dbReference>
<organism evidence="1 2">
    <name type="scientific">Pararge aegeria aegeria</name>
    <dbReference type="NCBI Taxonomy" id="348720"/>
    <lineage>
        <taxon>Eukaryota</taxon>
        <taxon>Metazoa</taxon>
        <taxon>Ecdysozoa</taxon>
        <taxon>Arthropoda</taxon>
        <taxon>Hexapoda</taxon>
        <taxon>Insecta</taxon>
        <taxon>Pterygota</taxon>
        <taxon>Neoptera</taxon>
        <taxon>Endopterygota</taxon>
        <taxon>Lepidoptera</taxon>
        <taxon>Glossata</taxon>
        <taxon>Ditrysia</taxon>
        <taxon>Papilionoidea</taxon>
        <taxon>Nymphalidae</taxon>
        <taxon>Satyrinae</taxon>
        <taxon>Satyrini</taxon>
        <taxon>Parargina</taxon>
        <taxon>Pararge</taxon>
    </lineage>
</organism>
<proteinExistence type="predicted"/>
<reference evidence="1" key="1">
    <citation type="submission" date="2022-03" db="EMBL/GenBank/DDBJ databases">
        <authorList>
            <person name="Lindestad O."/>
        </authorList>
    </citation>
    <scope>NUCLEOTIDE SEQUENCE</scope>
</reference>
<comment type="caution">
    <text evidence="1">The sequence shown here is derived from an EMBL/GenBank/DDBJ whole genome shotgun (WGS) entry which is preliminary data.</text>
</comment>
<sequence length="96" mass="10640">MDTITFAVNSRTAKLRARGVTKSPTFSIAGQQRVDYSTSNGYFADNMMSKFRREALGSRMPVSDKFSQMKAVDQFDKDPSVGGSAVPIRKKRIISV</sequence>
<evidence type="ECO:0000313" key="2">
    <source>
        <dbReference type="Proteomes" id="UP000838756"/>
    </source>
</evidence>
<dbReference type="AlphaFoldDB" id="A0A8S4RWS9"/>
<keyword evidence="2" id="KW-1185">Reference proteome</keyword>
<accession>A0A8S4RWS9</accession>
<protein>
    <submittedName>
        <fullName evidence="1">Jg26505 protein</fullName>
    </submittedName>
</protein>
<gene>
    <name evidence="1" type="primary">jg26505</name>
    <name evidence="1" type="ORF">PAEG_LOCUS19101</name>
</gene>
<name>A0A8S4RWS9_9NEOP</name>
<dbReference type="Proteomes" id="UP000838756">
    <property type="component" value="Unassembled WGS sequence"/>
</dbReference>
<evidence type="ECO:0000313" key="1">
    <source>
        <dbReference type="EMBL" id="CAH2242881.1"/>
    </source>
</evidence>